<name>A0ACA9Q397_9GLOM</name>
<organism evidence="1 2">
    <name type="scientific">Dentiscutata heterogama</name>
    <dbReference type="NCBI Taxonomy" id="1316150"/>
    <lineage>
        <taxon>Eukaryota</taxon>
        <taxon>Fungi</taxon>
        <taxon>Fungi incertae sedis</taxon>
        <taxon>Mucoromycota</taxon>
        <taxon>Glomeromycotina</taxon>
        <taxon>Glomeromycetes</taxon>
        <taxon>Diversisporales</taxon>
        <taxon>Gigasporaceae</taxon>
        <taxon>Dentiscutata</taxon>
    </lineage>
</organism>
<sequence length="44" mass="4844">TNGLTTSKQKEANDKIKGVNERQETSIPLIKDVTDTKTIDDIKG</sequence>
<comment type="caution">
    <text evidence="1">The sequence shown here is derived from an EMBL/GenBank/DDBJ whole genome shotgun (WGS) entry which is preliminary data.</text>
</comment>
<dbReference type="EMBL" id="CAJVPU010038349">
    <property type="protein sequence ID" value="CAG8734633.1"/>
    <property type="molecule type" value="Genomic_DNA"/>
</dbReference>
<proteinExistence type="predicted"/>
<protein>
    <submittedName>
        <fullName evidence="1">3141_t:CDS:1</fullName>
    </submittedName>
</protein>
<evidence type="ECO:0000313" key="2">
    <source>
        <dbReference type="Proteomes" id="UP000789702"/>
    </source>
</evidence>
<gene>
    <name evidence="1" type="ORF">DHETER_LOCUS13659</name>
</gene>
<feature type="non-terminal residue" evidence="1">
    <location>
        <position position="1"/>
    </location>
</feature>
<keyword evidence="2" id="KW-1185">Reference proteome</keyword>
<accession>A0ACA9Q397</accession>
<reference evidence="1" key="1">
    <citation type="submission" date="2021-06" db="EMBL/GenBank/DDBJ databases">
        <authorList>
            <person name="Kallberg Y."/>
            <person name="Tangrot J."/>
            <person name="Rosling A."/>
        </authorList>
    </citation>
    <scope>NUCLEOTIDE SEQUENCE</scope>
    <source>
        <strain evidence="1">IL203A</strain>
    </source>
</reference>
<evidence type="ECO:0000313" key="1">
    <source>
        <dbReference type="EMBL" id="CAG8734633.1"/>
    </source>
</evidence>
<dbReference type="Proteomes" id="UP000789702">
    <property type="component" value="Unassembled WGS sequence"/>
</dbReference>
<feature type="non-terminal residue" evidence="1">
    <location>
        <position position="44"/>
    </location>
</feature>